<dbReference type="InterPro" id="IPR004358">
    <property type="entry name" value="Sig_transdc_His_kin-like_C"/>
</dbReference>
<dbReference type="SMART" id="SM00448">
    <property type="entry name" value="REC"/>
    <property type="match status" value="1"/>
</dbReference>
<dbReference type="CDD" id="cd17546">
    <property type="entry name" value="REC_hyHK_CKI1_RcsC-like"/>
    <property type="match status" value="1"/>
</dbReference>
<dbReference type="InterPro" id="IPR036097">
    <property type="entry name" value="HisK_dim/P_sf"/>
</dbReference>
<dbReference type="AlphaFoldDB" id="A0A1R2C4B9"/>
<organism evidence="6 7">
    <name type="scientific">Stentor coeruleus</name>
    <dbReference type="NCBI Taxonomy" id="5963"/>
    <lineage>
        <taxon>Eukaryota</taxon>
        <taxon>Sar</taxon>
        <taxon>Alveolata</taxon>
        <taxon>Ciliophora</taxon>
        <taxon>Postciliodesmatophora</taxon>
        <taxon>Heterotrichea</taxon>
        <taxon>Heterotrichida</taxon>
        <taxon>Stentoridae</taxon>
        <taxon>Stentor</taxon>
    </lineage>
</organism>
<dbReference type="PANTHER" id="PTHR43719">
    <property type="entry name" value="TWO-COMPONENT HISTIDINE KINASE"/>
    <property type="match status" value="1"/>
</dbReference>
<keyword evidence="3" id="KW-1133">Transmembrane helix</keyword>
<evidence type="ECO:0000256" key="2">
    <source>
        <dbReference type="PROSITE-ProRule" id="PRU00169"/>
    </source>
</evidence>
<dbReference type="CDD" id="cd00082">
    <property type="entry name" value="HisKA"/>
    <property type="match status" value="1"/>
</dbReference>
<dbReference type="SMART" id="SM00387">
    <property type="entry name" value="HATPase_c"/>
    <property type="match status" value="1"/>
</dbReference>
<dbReference type="InterPro" id="IPR011006">
    <property type="entry name" value="CheY-like_superfamily"/>
</dbReference>
<evidence type="ECO:0000256" key="3">
    <source>
        <dbReference type="SAM" id="Phobius"/>
    </source>
</evidence>
<feature type="transmembrane region" description="Helical" evidence="3">
    <location>
        <begin position="146"/>
        <end position="165"/>
    </location>
</feature>
<reference evidence="6 7" key="1">
    <citation type="submission" date="2016-11" db="EMBL/GenBank/DDBJ databases">
        <title>The macronuclear genome of Stentor coeruleus: a giant cell with tiny introns.</title>
        <authorList>
            <person name="Slabodnick M."/>
            <person name="Ruby J.G."/>
            <person name="Reiff S.B."/>
            <person name="Swart E.C."/>
            <person name="Gosai S."/>
            <person name="Prabakaran S."/>
            <person name="Witkowska E."/>
            <person name="Larue G.E."/>
            <person name="Fisher S."/>
            <person name="Freeman R.M."/>
            <person name="Gunawardena J."/>
            <person name="Chu W."/>
            <person name="Stover N.A."/>
            <person name="Gregory B.D."/>
            <person name="Nowacki M."/>
            <person name="Derisi J."/>
            <person name="Roy S.W."/>
            <person name="Marshall W.F."/>
            <person name="Sood P."/>
        </authorList>
    </citation>
    <scope>NUCLEOTIDE SEQUENCE [LARGE SCALE GENOMIC DNA]</scope>
    <source>
        <strain evidence="6">WM001</strain>
    </source>
</reference>
<dbReference type="PROSITE" id="PS50110">
    <property type="entry name" value="RESPONSE_REGULATORY"/>
    <property type="match status" value="1"/>
</dbReference>
<dbReference type="SUPFAM" id="SSF55874">
    <property type="entry name" value="ATPase domain of HSP90 chaperone/DNA topoisomerase II/histidine kinase"/>
    <property type="match status" value="1"/>
</dbReference>
<name>A0A1R2C4B9_9CILI</name>
<dbReference type="PRINTS" id="PR00344">
    <property type="entry name" value="BCTRLSENSOR"/>
</dbReference>
<feature type="domain" description="Histidine kinase" evidence="4">
    <location>
        <begin position="318"/>
        <end position="527"/>
    </location>
</feature>
<dbReference type="Pfam" id="PF00512">
    <property type="entry name" value="HisKA"/>
    <property type="match status" value="1"/>
</dbReference>
<keyword evidence="1 2" id="KW-0597">Phosphoprotein</keyword>
<accession>A0A1R2C4B9</accession>
<feature type="domain" description="Response regulatory" evidence="5">
    <location>
        <begin position="564"/>
        <end position="689"/>
    </location>
</feature>
<dbReference type="Pfam" id="PF00072">
    <property type="entry name" value="Response_reg"/>
    <property type="match status" value="1"/>
</dbReference>
<evidence type="ECO:0000313" key="6">
    <source>
        <dbReference type="EMBL" id="OMJ83819.1"/>
    </source>
</evidence>
<keyword evidence="3" id="KW-0472">Membrane</keyword>
<dbReference type="InterPro" id="IPR005467">
    <property type="entry name" value="His_kinase_dom"/>
</dbReference>
<feature type="transmembrane region" description="Helical" evidence="3">
    <location>
        <begin position="122"/>
        <end position="140"/>
    </location>
</feature>
<evidence type="ECO:0000259" key="4">
    <source>
        <dbReference type="PROSITE" id="PS50109"/>
    </source>
</evidence>
<dbReference type="SMART" id="SM00388">
    <property type="entry name" value="HisKA"/>
    <property type="match status" value="1"/>
</dbReference>
<comment type="caution">
    <text evidence="6">The sequence shown here is derived from an EMBL/GenBank/DDBJ whole genome shotgun (WGS) entry which is preliminary data.</text>
</comment>
<evidence type="ECO:0008006" key="8">
    <source>
        <dbReference type="Google" id="ProtNLM"/>
    </source>
</evidence>
<dbReference type="InterPro" id="IPR036890">
    <property type="entry name" value="HATPase_C_sf"/>
</dbReference>
<proteinExistence type="predicted"/>
<gene>
    <name evidence="6" type="ORF">SteCoe_15171</name>
</gene>
<feature type="transmembrane region" description="Helical" evidence="3">
    <location>
        <begin position="52"/>
        <end position="73"/>
    </location>
</feature>
<dbReference type="SUPFAM" id="SSF52172">
    <property type="entry name" value="CheY-like"/>
    <property type="match status" value="1"/>
</dbReference>
<dbReference type="InterPro" id="IPR003594">
    <property type="entry name" value="HATPase_dom"/>
</dbReference>
<dbReference type="InterPro" id="IPR003661">
    <property type="entry name" value="HisK_dim/P_dom"/>
</dbReference>
<feature type="transmembrane region" description="Helical" evidence="3">
    <location>
        <begin position="20"/>
        <end position="40"/>
    </location>
</feature>
<feature type="modified residue" description="4-aspartylphosphate" evidence="2">
    <location>
        <position position="618"/>
    </location>
</feature>
<keyword evidence="7" id="KW-1185">Reference proteome</keyword>
<dbReference type="Gene3D" id="1.10.287.130">
    <property type="match status" value="1"/>
</dbReference>
<evidence type="ECO:0000259" key="5">
    <source>
        <dbReference type="PROSITE" id="PS50110"/>
    </source>
</evidence>
<dbReference type="InterPro" id="IPR001789">
    <property type="entry name" value="Sig_transdc_resp-reg_receiver"/>
</dbReference>
<protein>
    <recommendedName>
        <fullName evidence="8">Histidine kinase</fullName>
    </recommendedName>
</protein>
<dbReference type="GO" id="GO:0000155">
    <property type="term" value="F:phosphorelay sensor kinase activity"/>
    <property type="evidence" value="ECO:0007669"/>
    <property type="project" value="InterPro"/>
</dbReference>
<keyword evidence="3" id="KW-0812">Transmembrane</keyword>
<feature type="transmembrane region" description="Helical" evidence="3">
    <location>
        <begin position="93"/>
        <end position="115"/>
    </location>
</feature>
<dbReference type="Gene3D" id="3.40.50.2300">
    <property type="match status" value="1"/>
</dbReference>
<dbReference type="Proteomes" id="UP000187209">
    <property type="component" value="Unassembled WGS sequence"/>
</dbReference>
<evidence type="ECO:0000256" key="1">
    <source>
        <dbReference type="ARBA" id="ARBA00022553"/>
    </source>
</evidence>
<evidence type="ECO:0000313" key="7">
    <source>
        <dbReference type="Proteomes" id="UP000187209"/>
    </source>
</evidence>
<dbReference type="Gene3D" id="3.30.565.10">
    <property type="entry name" value="Histidine kinase-like ATPase, C-terminal domain"/>
    <property type="match status" value="1"/>
</dbReference>
<dbReference type="OrthoDB" id="434196at2759"/>
<dbReference type="EMBL" id="MPUH01000290">
    <property type="protein sequence ID" value="OMJ83819.1"/>
    <property type="molecule type" value="Genomic_DNA"/>
</dbReference>
<dbReference type="PANTHER" id="PTHR43719:SF28">
    <property type="entry name" value="PEROXIDE STRESS-ACTIVATED HISTIDINE KINASE MAK1-RELATED"/>
    <property type="match status" value="1"/>
</dbReference>
<dbReference type="InterPro" id="IPR050956">
    <property type="entry name" value="2C_system_His_kinase"/>
</dbReference>
<dbReference type="SUPFAM" id="SSF47384">
    <property type="entry name" value="Homodimeric domain of signal transducing histidine kinase"/>
    <property type="match status" value="1"/>
</dbReference>
<dbReference type="Pfam" id="PF02518">
    <property type="entry name" value="HATPase_c"/>
    <property type="match status" value="1"/>
</dbReference>
<sequence length="689" mass="78850">MKSEWWDQYFCEFYLKFTKIVHTVCLFSLVIRLLESYAISYEVAFGKGQLQFLMIVLMLSIGLWALSTCNSPIKKLMISIVTEAMNIFLRYTSIYIIPSASNLFCLESTILTIFFQANIFEGFYPNLIIVIKHILTWGFFNNQISYEYLPTATIIVGTFATYLWVSFEHDKRLKLRERFLSKKAMIYANKQLTELLKALPDGFFIFNNNKEIKYSNDMMNKIFKTDRNFELELIKNVKIVNCQETISEKLQDLDFDKILSHTSLGFTDIESSRYEWLAKRIEWGNEKSCIVIVKDVTLVLSLERMAGENKAKSSLIKSVSHELRTPVNGINLIIDEIFPLVQKELAEKLRHIKICTSLLNFQIADILDFSELATDNFQLNFTLCDLKDALNECAKFISVQVNHKGLEFFSKIDSLIPESYFCDRYRIQKVIMNLLNNAIKFTSKGDIELCAINTGRSIEISVADSGIGIPKERLKQIFEMFSGDSNSLCGLGLHISQNILKLLGSNLTVSSIVGQGSIFSFSLKLPTDFPEINFSCESEIPCECIHNETIRCIPLRSLCTEIITVLIADDNDFNRICLGNILRSRGIKFIEVINGSEAVKRIIEFDRSRKPIKCVIMDCEMPVMDGWQAAKVITTKYTQGIIKFLPSIIAHTAYSSKEDIQKCYDSGMISYMLKPTPQEEILSIISKYV</sequence>
<dbReference type="PROSITE" id="PS50109">
    <property type="entry name" value="HIS_KIN"/>
    <property type="match status" value="1"/>
</dbReference>